<evidence type="ECO:0000313" key="2">
    <source>
        <dbReference type="EMBL" id="MBM1713800.1"/>
    </source>
</evidence>
<dbReference type="RefSeq" id="WP_203242089.1">
    <property type="nucleotide sequence ID" value="NZ_JAFBRH010000002.1"/>
</dbReference>
<dbReference type="Proteomes" id="UP000732193">
    <property type="component" value="Unassembled WGS sequence"/>
</dbReference>
<dbReference type="InterPro" id="IPR036108">
    <property type="entry name" value="4pyrrol_syn_uPrphyn_synt_sf"/>
</dbReference>
<protein>
    <submittedName>
        <fullName evidence="2">Uroporphyrinogen-III synthase</fullName>
    </submittedName>
</protein>
<gene>
    <name evidence="2" type="ORF">JQV55_09525</name>
</gene>
<dbReference type="GO" id="GO:0033014">
    <property type="term" value="P:tetrapyrrole biosynthetic process"/>
    <property type="evidence" value="ECO:0007669"/>
    <property type="project" value="InterPro"/>
</dbReference>
<feature type="domain" description="Tetrapyrrole biosynthesis uroporphyrinogen III synthase" evidence="1">
    <location>
        <begin position="34"/>
        <end position="221"/>
    </location>
</feature>
<comment type="caution">
    <text evidence="2">The sequence shown here is derived from an EMBL/GenBank/DDBJ whole genome shotgun (WGS) entry which is preliminary data.</text>
</comment>
<dbReference type="SUPFAM" id="SSF69618">
    <property type="entry name" value="HemD-like"/>
    <property type="match status" value="1"/>
</dbReference>
<dbReference type="Pfam" id="PF02602">
    <property type="entry name" value="HEM4"/>
    <property type="match status" value="1"/>
</dbReference>
<dbReference type="Gene3D" id="3.40.50.10090">
    <property type="match status" value="2"/>
</dbReference>
<organism evidence="2 3">
    <name type="scientific">Sulfitobacter geojensis</name>
    <dbReference type="NCBI Taxonomy" id="1342299"/>
    <lineage>
        <taxon>Bacteria</taxon>
        <taxon>Pseudomonadati</taxon>
        <taxon>Pseudomonadota</taxon>
        <taxon>Alphaproteobacteria</taxon>
        <taxon>Rhodobacterales</taxon>
        <taxon>Roseobacteraceae</taxon>
        <taxon>Sulfitobacter</taxon>
    </lineage>
</organism>
<evidence type="ECO:0000313" key="3">
    <source>
        <dbReference type="Proteomes" id="UP000732193"/>
    </source>
</evidence>
<name>A0AAE2VXY1_9RHOB</name>
<evidence type="ECO:0000259" key="1">
    <source>
        <dbReference type="Pfam" id="PF02602"/>
    </source>
</evidence>
<proteinExistence type="predicted"/>
<dbReference type="InterPro" id="IPR003754">
    <property type="entry name" value="4pyrrol_synth_uPrphyn_synth"/>
</dbReference>
<keyword evidence="3" id="KW-1185">Reference proteome</keyword>
<sequence>MDKPALLLTRPRDSAKRFAARLSKSALQDVSICISPLLEIDKCGEAPDVSRYDGAIFTSARALDFAPTLSNGIAFCVGAQTAQAAKAAGWQVEMVAQTADELVARMQGAKVTGRFVHLAGEHRRGQIAQRLTQAGMQVDVFTLYAQHLRPLSQDAQRMLAGEVPVIVPLFSPRTAAQFVDQAQDLRRVAVAAISPSVAEVFQGKLSKALHIAKAPTGEEMVRTVEMLLCGDRFP</sequence>
<accession>A0AAE2VXY1</accession>
<dbReference type="CDD" id="cd06578">
    <property type="entry name" value="HemD"/>
    <property type="match status" value="1"/>
</dbReference>
<dbReference type="AlphaFoldDB" id="A0AAE2VXY1"/>
<dbReference type="EMBL" id="JAFBRM010000002">
    <property type="protein sequence ID" value="MBM1713800.1"/>
    <property type="molecule type" value="Genomic_DNA"/>
</dbReference>
<dbReference type="GO" id="GO:0004852">
    <property type="term" value="F:uroporphyrinogen-III synthase activity"/>
    <property type="evidence" value="ECO:0007669"/>
    <property type="project" value="InterPro"/>
</dbReference>
<reference evidence="2 3" key="1">
    <citation type="submission" date="2021-01" db="EMBL/GenBank/DDBJ databases">
        <title>Diatom-associated Roseobacters Show Island Model of Population Structure.</title>
        <authorList>
            <person name="Qu L."/>
            <person name="Feng X."/>
            <person name="Chen Y."/>
            <person name="Li L."/>
            <person name="Wang X."/>
            <person name="Hu Z."/>
            <person name="Wang H."/>
            <person name="Luo H."/>
        </authorList>
    </citation>
    <scope>NUCLEOTIDE SEQUENCE [LARGE SCALE GENOMIC DNA]</scope>
    <source>
        <strain evidence="2 3">TR60-84</strain>
    </source>
</reference>